<gene>
    <name evidence="1" type="ORF">METZ01_LOCUS396868</name>
</gene>
<dbReference type="AlphaFoldDB" id="A0A382VBZ5"/>
<protein>
    <submittedName>
        <fullName evidence="1">Uncharacterized protein</fullName>
    </submittedName>
</protein>
<proteinExistence type="predicted"/>
<dbReference type="EMBL" id="UINC01150786">
    <property type="protein sequence ID" value="SVD44014.1"/>
    <property type="molecule type" value="Genomic_DNA"/>
</dbReference>
<accession>A0A382VBZ5</accession>
<evidence type="ECO:0000313" key="1">
    <source>
        <dbReference type="EMBL" id="SVD44014.1"/>
    </source>
</evidence>
<dbReference type="SUPFAM" id="SSF50475">
    <property type="entry name" value="FMN-binding split barrel"/>
    <property type="match status" value="1"/>
</dbReference>
<sequence length="145" mass="16141">MAKIPLKLHDHINGAFPKNVVLVGTALDDGFAQISPRGSVIVYDNETLGFWDRGKGRTHDTVKNGSKVTFYYRNTDLREDGTLPKGGIARFYGTAEIYHEGQVWDDVYDRMVAPERERDPEKLGSAVLVKVGRAEDLSGSMLDLD</sequence>
<name>A0A382VBZ5_9ZZZZ</name>
<dbReference type="InterPro" id="IPR012349">
    <property type="entry name" value="Split_barrel_FMN-bd"/>
</dbReference>
<reference evidence="1" key="1">
    <citation type="submission" date="2018-05" db="EMBL/GenBank/DDBJ databases">
        <authorList>
            <person name="Lanie J.A."/>
            <person name="Ng W.-L."/>
            <person name="Kazmierczak K.M."/>
            <person name="Andrzejewski T.M."/>
            <person name="Davidsen T.M."/>
            <person name="Wayne K.J."/>
            <person name="Tettelin H."/>
            <person name="Glass J.I."/>
            <person name="Rusch D."/>
            <person name="Podicherti R."/>
            <person name="Tsui H.-C.T."/>
            <person name="Winkler M.E."/>
        </authorList>
    </citation>
    <scope>NUCLEOTIDE SEQUENCE</scope>
</reference>
<organism evidence="1">
    <name type="scientific">marine metagenome</name>
    <dbReference type="NCBI Taxonomy" id="408172"/>
    <lineage>
        <taxon>unclassified sequences</taxon>
        <taxon>metagenomes</taxon>
        <taxon>ecological metagenomes</taxon>
    </lineage>
</organism>
<dbReference type="Gene3D" id="2.30.110.10">
    <property type="entry name" value="Electron Transport, Fmn-binding Protein, Chain A"/>
    <property type="match status" value="1"/>
</dbReference>